<sequence>MTDSAHALSFHESTDVGRLDEQVWLLDVQDRVPGIQYLREWSRAALALRPGERVLDVGSGTGTEVLAAAEEVGPTGASVGIDPNAGMIELARERAANLVGAAAASAGHGSRPSAEGVEGEGIGFGGPVDFVTGSVYRLPFPDASFDAVRCERVYQHLQDPRAATAEIARVLRPGGRVALIDTDWYTTIVHPADPVILRALHDFMLAGVPNPAAGRRLRGQLATAGCVIDRITSAAGVWEPRQFRPPYAELARRAEAAGAISAAQREQFLADLDAGVAADDYHVSVTLVAVLAHKP</sequence>
<dbReference type="Gene3D" id="3.40.50.150">
    <property type="entry name" value="Vaccinia Virus protein VP39"/>
    <property type="match status" value="1"/>
</dbReference>
<dbReference type="InterPro" id="IPR029063">
    <property type="entry name" value="SAM-dependent_MTases_sf"/>
</dbReference>
<dbReference type="PANTHER" id="PTHR42912">
    <property type="entry name" value="METHYLTRANSFERASE"/>
    <property type="match status" value="1"/>
</dbReference>
<name>A0A370I3S7_9NOCA</name>
<evidence type="ECO:0000313" key="3">
    <source>
        <dbReference type="Proteomes" id="UP000254869"/>
    </source>
</evidence>
<comment type="caution">
    <text evidence="2">The sequence shown here is derived from an EMBL/GenBank/DDBJ whole genome shotgun (WGS) entry which is preliminary data.</text>
</comment>
<protein>
    <submittedName>
        <fullName evidence="2">Methyltransferase family protein</fullName>
    </submittedName>
</protein>
<dbReference type="RefSeq" id="WP_067995737.1">
    <property type="nucleotide sequence ID" value="NZ_QQBC01000006.1"/>
</dbReference>
<dbReference type="SUPFAM" id="SSF53335">
    <property type="entry name" value="S-adenosyl-L-methionine-dependent methyltransferases"/>
    <property type="match status" value="1"/>
</dbReference>
<feature type="domain" description="Methyltransferase type 11" evidence="1">
    <location>
        <begin position="55"/>
        <end position="178"/>
    </location>
</feature>
<dbReference type="STRING" id="1210086.GCA_001613105_02194"/>
<evidence type="ECO:0000259" key="1">
    <source>
        <dbReference type="Pfam" id="PF08241"/>
    </source>
</evidence>
<dbReference type="InterPro" id="IPR050508">
    <property type="entry name" value="Methyltransf_Superfamily"/>
</dbReference>
<dbReference type="GO" id="GO:0008757">
    <property type="term" value="F:S-adenosylmethionine-dependent methyltransferase activity"/>
    <property type="evidence" value="ECO:0007669"/>
    <property type="project" value="InterPro"/>
</dbReference>
<accession>A0A370I3S7</accession>
<gene>
    <name evidence="2" type="ORF">DFR76_106246</name>
</gene>
<dbReference type="InterPro" id="IPR013216">
    <property type="entry name" value="Methyltransf_11"/>
</dbReference>
<dbReference type="AlphaFoldDB" id="A0A370I3S7"/>
<keyword evidence="2" id="KW-0808">Transferase</keyword>
<evidence type="ECO:0000313" key="2">
    <source>
        <dbReference type="EMBL" id="RDI65376.1"/>
    </source>
</evidence>
<organism evidence="2 3">
    <name type="scientific">Nocardia pseudobrasiliensis</name>
    <dbReference type="NCBI Taxonomy" id="45979"/>
    <lineage>
        <taxon>Bacteria</taxon>
        <taxon>Bacillati</taxon>
        <taxon>Actinomycetota</taxon>
        <taxon>Actinomycetes</taxon>
        <taxon>Mycobacteriales</taxon>
        <taxon>Nocardiaceae</taxon>
        <taxon>Nocardia</taxon>
    </lineage>
</organism>
<keyword evidence="2" id="KW-0489">Methyltransferase</keyword>
<proteinExistence type="predicted"/>
<dbReference type="Pfam" id="PF08241">
    <property type="entry name" value="Methyltransf_11"/>
    <property type="match status" value="1"/>
</dbReference>
<dbReference type="PANTHER" id="PTHR42912:SF93">
    <property type="entry name" value="N6-ADENOSINE-METHYLTRANSFERASE TMT1A"/>
    <property type="match status" value="1"/>
</dbReference>
<dbReference type="CDD" id="cd02440">
    <property type="entry name" value="AdoMet_MTases"/>
    <property type="match status" value="1"/>
</dbReference>
<keyword evidence="3" id="KW-1185">Reference proteome</keyword>
<dbReference type="GO" id="GO:0032259">
    <property type="term" value="P:methylation"/>
    <property type="evidence" value="ECO:0007669"/>
    <property type="project" value="UniProtKB-KW"/>
</dbReference>
<dbReference type="Proteomes" id="UP000254869">
    <property type="component" value="Unassembled WGS sequence"/>
</dbReference>
<dbReference type="EMBL" id="QQBC01000006">
    <property type="protein sequence ID" value="RDI65376.1"/>
    <property type="molecule type" value="Genomic_DNA"/>
</dbReference>
<reference evidence="2 3" key="1">
    <citation type="submission" date="2018-07" db="EMBL/GenBank/DDBJ databases">
        <title>Genomic Encyclopedia of Type Strains, Phase IV (KMG-IV): sequencing the most valuable type-strain genomes for metagenomic binning, comparative biology and taxonomic classification.</title>
        <authorList>
            <person name="Goeker M."/>
        </authorList>
    </citation>
    <scope>NUCLEOTIDE SEQUENCE [LARGE SCALE GENOMIC DNA]</scope>
    <source>
        <strain evidence="2 3">DSM 44290</strain>
    </source>
</reference>